<feature type="signal peptide" evidence="1">
    <location>
        <begin position="1"/>
        <end position="24"/>
    </location>
</feature>
<organism evidence="2 3">
    <name type="scientific">Chrysophaeum taylorii</name>
    <dbReference type="NCBI Taxonomy" id="2483200"/>
    <lineage>
        <taxon>Eukaryota</taxon>
        <taxon>Sar</taxon>
        <taxon>Stramenopiles</taxon>
        <taxon>Ochrophyta</taxon>
        <taxon>Pelagophyceae</taxon>
        <taxon>Pelagomonadales</taxon>
        <taxon>Pelagomonadaceae</taxon>
        <taxon>Chrysophaeum</taxon>
    </lineage>
</organism>
<accession>A0AAD7UMI7</accession>
<protein>
    <submittedName>
        <fullName evidence="2">Uncharacterized protein</fullName>
    </submittedName>
</protein>
<feature type="chain" id="PRO_5042245916" evidence="1">
    <location>
        <begin position="25"/>
        <end position="272"/>
    </location>
</feature>
<dbReference type="EMBL" id="JAQMWT010000055">
    <property type="protein sequence ID" value="KAJ8612236.1"/>
    <property type="molecule type" value="Genomic_DNA"/>
</dbReference>
<dbReference type="AlphaFoldDB" id="A0AAD7UMI7"/>
<proteinExistence type="predicted"/>
<dbReference type="Proteomes" id="UP001230188">
    <property type="component" value="Unassembled WGS sequence"/>
</dbReference>
<keyword evidence="1" id="KW-0732">Signal</keyword>
<evidence type="ECO:0000313" key="2">
    <source>
        <dbReference type="EMBL" id="KAJ8612236.1"/>
    </source>
</evidence>
<name>A0AAD7UMI7_9STRA</name>
<reference evidence="2" key="1">
    <citation type="submission" date="2023-01" db="EMBL/GenBank/DDBJ databases">
        <title>Metagenome sequencing of chrysophaentin producing Chrysophaeum taylorii.</title>
        <authorList>
            <person name="Davison J."/>
            <person name="Bewley C."/>
        </authorList>
    </citation>
    <scope>NUCLEOTIDE SEQUENCE</scope>
    <source>
        <strain evidence="2">NIES-1699</strain>
    </source>
</reference>
<evidence type="ECO:0000313" key="3">
    <source>
        <dbReference type="Proteomes" id="UP001230188"/>
    </source>
</evidence>
<sequence>MIPMRIRVLIRVLFLVVGVRAVVAKVSSYSALSTGFREIQALKETLARGSCVADLGARADAICATAEARVRAEEGEDAAQRVGDVLDAQLRCVYEKQLRILRDNAVEDVRTGVATTTSDEYARMVAAEREFSRNAEEATRKFADWSYEEARRELRAVLRVVAAKSAEARGAELKAAQQRAQYFTVLRKLVTELEEATEAHLGLDSPVNAALAFRVPETNINLSAALQKAKTSIQLSVVPDDSASLLGPTGFNKPKIASGDLAFSYKADVHRP</sequence>
<comment type="caution">
    <text evidence="2">The sequence shown here is derived from an EMBL/GenBank/DDBJ whole genome shotgun (WGS) entry which is preliminary data.</text>
</comment>
<evidence type="ECO:0000256" key="1">
    <source>
        <dbReference type="SAM" id="SignalP"/>
    </source>
</evidence>
<keyword evidence="3" id="KW-1185">Reference proteome</keyword>
<gene>
    <name evidence="2" type="ORF">CTAYLR_002947</name>
</gene>